<keyword evidence="1" id="KW-0812">Transmembrane</keyword>
<evidence type="ECO:0000313" key="4">
    <source>
        <dbReference type="EMBL" id="RAW51122.1"/>
    </source>
</evidence>
<dbReference type="OrthoDB" id="9784844at2"/>
<evidence type="ECO:0000256" key="1">
    <source>
        <dbReference type="SAM" id="Phobius"/>
    </source>
</evidence>
<gene>
    <name evidence="4" type="ORF">C4N25_03705</name>
    <name evidence="3" type="ORF">CGS59_02225</name>
    <name evidence="2" type="ORF">ERS852582_01364</name>
</gene>
<dbReference type="EMBL" id="PRKZ01000002">
    <property type="protein sequence ID" value="RAW51122.1"/>
    <property type="molecule type" value="Genomic_DNA"/>
</dbReference>
<reference evidence="3 6" key="2">
    <citation type="journal article" date="2017" name="Front. Microbiol.">
        <title>New Insights into the Diversity of the Genus Faecalibacterium.</title>
        <authorList>
            <person name="Benevides L."/>
            <person name="Burman S."/>
            <person name="Martin R."/>
            <person name="Robert V."/>
            <person name="Thomas M."/>
            <person name="Miquel S."/>
            <person name="Chain F."/>
            <person name="Sokol H."/>
            <person name="Bermudez-Humaran L.G."/>
            <person name="Morrison M."/>
            <person name="Langella P."/>
            <person name="Azevedo V.A."/>
            <person name="Chatel J.M."/>
            <person name="Soares S."/>
        </authorList>
    </citation>
    <scope>NUCLEOTIDE SEQUENCE [LARGE SCALE GENOMIC DNA]</scope>
    <source>
        <strain evidence="3 6">CNCM I 4644</strain>
    </source>
</reference>
<sequence length="262" mass="28893">MKISADYRMLALDALRGKWKTAVLTGIAASALGATIVSSSNSVVSNSNQAKDIHFNLFAQPNGGRLLAVLLVGIGLWAILQLIVGGAVQLGYAHFNLNLVDGNDAAISDLFSQKDRLWDGFCMKFLQGLYIALWSLLLVIPGIVKTYSYAMTPYIMSEHPSLTANEAITESRRIMDGNKWRLFCLDFSFIGWELLCSLPLYAGGFLVLKYFTGSEAMAISLFLLLTIPLSIGFFFVRPYEEAAWATFYRDITAAPTEPDEAY</sequence>
<evidence type="ECO:0000313" key="2">
    <source>
        <dbReference type="EMBL" id="CUM97241.1"/>
    </source>
</evidence>
<dbReference type="Pfam" id="PF06161">
    <property type="entry name" value="DUF975"/>
    <property type="match status" value="1"/>
</dbReference>
<evidence type="ECO:0000313" key="3">
    <source>
        <dbReference type="EMBL" id="PDX85019.1"/>
    </source>
</evidence>
<protein>
    <submittedName>
        <fullName evidence="3">DUF975 domain-containing protein</fullName>
    </submittedName>
    <submittedName>
        <fullName evidence="2">Protein of uncharacterized function (DUF975)</fullName>
    </submittedName>
</protein>
<feature type="transmembrane region" description="Helical" evidence="1">
    <location>
        <begin position="66"/>
        <end position="92"/>
    </location>
</feature>
<dbReference type="PANTHER" id="PTHR40076:SF1">
    <property type="entry name" value="MEMBRANE PROTEIN"/>
    <property type="match status" value="1"/>
</dbReference>
<dbReference type="Proteomes" id="UP000220480">
    <property type="component" value="Unassembled WGS sequence"/>
</dbReference>
<feature type="transmembrane region" description="Helical" evidence="1">
    <location>
        <begin position="216"/>
        <end position="236"/>
    </location>
</feature>
<accession>A0A173T3J0</accession>
<dbReference type="InterPro" id="IPR010380">
    <property type="entry name" value="DUF975"/>
</dbReference>
<evidence type="ECO:0000313" key="7">
    <source>
        <dbReference type="Proteomes" id="UP000251634"/>
    </source>
</evidence>
<dbReference type="AlphaFoldDB" id="A0A173T3J0"/>
<proteinExistence type="predicted"/>
<reference evidence="3" key="3">
    <citation type="submission" date="2017-07" db="EMBL/GenBank/DDBJ databases">
        <authorList>
            <person name="Sun Z.S."/>
            <person name="Albrecht U."/>
            <person name="Echele G."/>
            <person name="Lee C.C."/>
        </authorList>
    </citation>
    <scope>NUCLEOTIDE SEQUENCE</scope>
    <source>
        <strain evidence="3">CNCM I 4644</strain>
    </source>
</reference>
<name>A0A173T3J0_9FIRM</name>
<dbReference type="Proteomes" id="UP000095649">
    <property type="component" value="Unassembled WGS sequence"/>
</dbReference>
<dbReference type="EMBL" id="NMTZ01000003">
    <property type="protein sequence ID" value="PDX85019.1"/>
    <property type="molecule type" value="Genomic_DNA"/>
</dbReference>
<feature type="transmembrane region" description="Helical" evidence="1">
    <location>
        <begin position="182"/>
        <end position="204"/>
    </location>
</feature>
<dbReference type="RefSeq" id="WP_055185889.1">
    <property type="nucleotide sequence ID" value="NZ_CP157286.1"/>
</dbReference>
<organism evidence="2 5">
    <name type="scientific">Faecalibacterium prausnitzii</name>
    <dbReference type="NCBI Taxonomy" id="853"/>
    <lineage>
        <taxon>Bacteria</taxon>
        <taxon>Bacillati</taxon>
        <taxon>Bacillota</taxon>
        <taxon>Clostridia</taxon>
        <taxon>Eubacteriales</taxon>
        <taxon>Oscillospiraceae</taxon>
        <taxon>Faecalibacterium</taxon>
    </lineage>
</organism>
<dbReference type="PANTHER" id="PTHR40076">
    <property type="entry name" value="MEMBRANE PROTEIN-RELATED"/>
    <property type="match status" value="1"/>
</dbReference>
<reference evidence="2 5" key="1">
    <citation type="submission" date="2015-09" db="EMBL/GenBank/DDBJ databases">
        <authorList>
            <consortium name="Pathogen Informatics"/>
        </authorList>
    </citation>
    <scope>NUCLEOTIDE SEQUENCE [LARGE SCALE GENOMIC DNA]</scope>
    <source>
        <strain evidence="2 5">2789STDY5834970</strain>
    </source>
</reference>
<keyword evidence="1" id="KW-0472">Membrane</keyword>
<evidence type="ECO:0000313" key="6">
    <source>
        <dbReference type="Proteomes" id="UP000220480"/>
    </source>
</evidence>
<feature type="transmembrane region" description="Helical" evidence="1">
    <location>
        <begin position="125"/>
        <end position="144"/>
    </location>
</feature>
<reference evidence="4 7" key="4">
    <citation type="submission" date="2018-02" db="EMBL/GenBank/DDBJ databases">
        <title>Complete genome sequencing of Faecalibacterium prausnitzii strains isolated from the human gut.</title>
        <authorList>
            <person name="Fitzgerald B.C."/>
            <person name="Shkoporov A.N."/>
            <person name="Ross P.R."/>
            <person name="Hill C."/>
        </authorList>
    </citation>
    <scope>NUCLEOTIDE SEQUENCE [LARGE SCALE GENOMIC DNA]</scope>
    <source>
        <strain evidence="4 7">APC942/8-14-2</strain>
    </source>
</reference>
<dbReference type="EMBL" id="CYXN01000008">
    <property type="protein sequence ID" value="CUM97241.1"/>
    <property type="molecule type" value="Genomic_DNA"/>
</dbReference>
<evidence type="ECO:0000313" key="5">
    <source>
        <dbReference type="Proteomes" id="UP000095649"/>
    </source>
</evidence>
<keyword evidence="1" id="KW-1133">Transmembrane helix</keyword>
<dbReference type="Proteomes" id="UP000251634">
    <property type="component" value="Unassembled WGS sequence"/>
</dbReference>